<dbReference type="CDD" id="cd00102">
    <property type="entry name" value="IPT"/>
    <property type="match status" value="1"/>
</dbReference>
<dbReference type="PANTHER" id="PTHR11409">
    <property type="entry name" value="ADENOSINE DEAMINASE"/>
    <property type="match status" value="1"/>
</dbReference>
<reference evidence="7" key="1">
    <citation type="journal article" date="2023" name="Mol. Biol. Evol.">
        <title>Third-Generation Sequencing Reveals the Adaptive Role of the Epigenome in Three Deep-Sea Polychaetes.</title>
        <authorList>
            <person name="Perez M."/>
            <person name="Aroh O."/>
            <person name="Sun Y."/>
            <person name="Lan Y."/>
            <person name="Juniper S.K."/>
            <person name="Young C.R."/>
            <person name="Angers B."/>
            <person name="Qian P.Y."/>
        </authorList>
    </citation>
    <scope>NUCLEOTIDE SEQUENCE</scope>
    <source>
        <strain evidence="7">R07B-5</strain>
    </source>
</reference>
<dbReference type="FunFam" id="3.20.20.140:FF:000185">
    <property type="entry name" value="Uncharacterized protein"/>
    <property type="match status" value="1"/>
</dbReference>
<evidence type="ECO:0000256" key="2">
    <source>
        <dbReference type="ARBA" id="ARBA00022723"/>
    </source>
</evidence>
<evidence type="ECO:0000259" key="6">
    <source>
        <dbReference type="Pfam" id="PF01833"/>
    </source>
</evidence>
<name>A0AAD9KIW7_RIDPI</name>
<sequence length="673" mass="76861">MAVQYRVLLLSLPLLQIVCLDLGFPANEYEYSVKRDSLREKEKQFAGESLPMSEDEQIVDRYLQLLKWQEFKATRKTGFPPSRPLEETLDTIVHSDVYRVLKTLPKGGLLHSHENHQLSRSILMDIVWNCRDFQHLYILPENHPTDPWTLDFFISPPPGEGWEKVKAPKPHTKEVILHRQTLLGVLTERARRYPSDAAERWRQMDPLWKRSAPLIANVVVKRLYLAAMWREVLTDGVQYIETRKNLGPGAQQLYSLDTHRKYEPTYGKRYLDPSGELEINMTLLLLREFQNTRPDFIGFRRIIYGHHQESVSQMKAKVDRVVQYHRKYPGHVVAFDIVGEEDAGYSLLYHVDALVELHDKAIGGSTIPIYLHNAETNWPDDLMTSFEPEVDISTTQDDTLDAVLLGASRVGHGLGFIKRPYLMKLLKQRRVAIETCPTSNQLLGYVPDLRNHPAVHYIRSGIPVVLASDDPGSFGYDHVTVDWYQAFMAWGLRLADLKLLAINSLRHSGMSVSEIRTAIDMKWAPKWRDYIARIKAEACAFNTELEKVRFKRILPTSAPSGVTATVHVFGSHFEYGMCKTLKCKFGEKTSAQTTYVSNNHFTCTTPALDVGMRRSVTVSLSVSFDGGKSYIQTGINFTYKDEGRSETAKYNTGCTWLIIASFIMCFHNNISSA</sequence>
<comment type="cofactor">
    <cofactor evidence="1">
        <name>Zn(2+)</name>
        <dbReference type="ChEBI" id="CHEBI:29105"/>
    </cofactor>
</comment>
<dbReference type="PANTHER" id="PTHR11409:SF39">
    <property type="entry name" value="ADENOSINE DEAMINASE 2"/>
    <property type="match status" value="1"/>
</dbReference>
<dbReference type="Gene3D" id="3.20.20.140">
    <property type="entry name" value="Metal-dependent hydrolases"/>
    <property type="match status" value="1"/>
</dbReference>
<dbReference type="SUPFAM" id="SSF51556">
    <property type="entry name" value="Metallo-dependent hydrolases"/>
    <property type="match status" value="1"/>
</dbReference>
<evidence type="ECO:0000313" key="7">
    <source>
        <dbReference type="EMBL" id="KAK2172429.1"/>
    </source>
</evidence>
<dbReference type="GO" id="GO:0005615">
    <property type="term" value="C:extracellular space"/>
    <property type="evidence" value="ECO:0007669"/>
    <property type="project" value="TreeGrafter"/>
</dbReference>
<keyword evidence="4" id="KW-0732">Signal</keyword>
<dbReference type="InterPro" id="IPR014756">
    <property type="entry name" value="Ig_E-set"/>
</dbReference>
<feature type="domain" description="Adenosine deaminase" evidence="5">
    <location>
        <begin position="404"/>
        <end position="514"/>
    </location>
</feature>
<dbReference type="GO" id="GO:0004000">
    <property type="term" value="F:adenosine deaminase activity"/>
    <property type="evidence" value="ECO:0007669"/>
    <property type="project" value="TreeGrafter"/>
</dbReference>
<dbReference type="EMBL" id="JAODUO010000961">
    <property type="protein sequence ID" value="KAK2172429.1"/>
    <property type="molecule type" value="Genomic_DNA"/>
</dbReference>
<evidence type="ECO:0000256" key="1">
    <source>
        <dbReference type="ARBA" id="ARBA00001947"/>
    </source>
</evidence>
<dbReference type="InterPro" id="IPR013783">
    <property type="entry name" value="Ig-like_fold"/>
</dbReference>
<dbReference type="AlphaFoldDB" id="A0AAD9KIW7"/>
<evidence type="ECO:0008006" key="9">
    <source>
        <dbReference type="Google" id="ProtNLM"/>
    </source>
</evidence>
<gene>
    <name evidence="7" type="ORF">NP493_959g00071</name>
</gene>
<dbReference type="Proteomes" id="UP001209878">
    <property type="component" value="Unassembled WGS sequence"/>
</dbReference>
<evidence type="ECO:0000256" key="3">
    <source>
        <dbReference type="ARBA" id="ARBA00022801"/>
    </source>
</evidence>
<evidence type="ECO:0000259" key="5">
    <source>
        <dbReference type="Pfam" id="PF00962"/>
    </source>
</evidence>
<evidence type="ECO:0000313" key="8">
    <source>
        <dbReference type="Proteomes" id="UP001209878"/>
    </source>
</evidence>
<organism evidence="7 8">
    <name type="scientific">Ridgeia piscesae</name>
    <name type="common">Tubeworm</name>
    <dbReference type="NCBI Taxonomy" id="27915"/>
    <lineage>
        <taxon>Eukaryota</taxon>
        <taxon>Metazoa</taxon>
        <taxon>Spiralia</taxon>
        <taxon>Lophotrochozoa</taxon>
        <taxon>Annelida</taxon>
        <taxon>Polychaeta</taxon>
        <taxon>Sedentaria</taxon>
        <taxon>Canalipalpata</taxon>
        <taxon>Sabellida</taxon>
        <taxon>Siboglinidae</taxon>
        <taxon>Ridgeia</taxon>
    </lineage>
</organism>
<comment type="caution">
    <text evidence="7">The sequence shown here is derived from an EMBL/GenBank/DDBJ whole genome shotgun (WGS) entry which is preliminary data.</text>
</comment>
<evidence type="ECO:0000256" key="4">
    <source>
        <dbReference type="SAM" id="SignalP"/>
    </source>
</evidence>
<dbReference type="SUPFAM" id="SSF81296">
    <property type="entry name" value="E set domains"/>
    <property type="match status" value="1"/>
</dbReference>
<feature type="signal peptide" evidence="4">
    <location>
        <begin position="1"/>
        <end position="23"/>
    </location>
</feature>
<feature type="domain" description="IPT/TIG" evidence="6">
    <location>
        <begin position="551"/>
        <end position="639"/>
    </location>
</feature>
<keyword evidence="2" id="KW-0479">Metal-binding</keyword>
<dbReference type="GO" id="GO:0006154">
    <property type="term" value="P:adenosine catabolic process"/>
    <property type="evidence" value="ECO:0007669"/>
    <property type="project" value="TreeGrafter"/>
</dbReference>
<keyword evidence="8" id="KW-1185">Reference proteome</keyword>
<dbReference type="Pfam" id="PF00962">
    <property type="entry name" value="A_deaminase"/>
    <property type="match status" value="1"/>
</dbReference>
<protein>
    <recommendedName>
        <fullName evidence="9">Adenosine deaminase</fullName>
    </recommendedName>
</protein>
<dbReference type="GO" id="GO:0046872">
    <property type="term" value="F:metal ion binding"/>
    <property type="evidence" value="ECO:0007669"/>
    <property type="project" value="UniProtKB-KW"/>
</dbReference>
<dbReference type="InterPro" id="IPR001365">
    <property type="entry name" value="A_deaminase_dom"/>
</dbReference>
<accession>A0AAD9KIW7</accession>
<dbReference type="Pfam" id="PF01833">
    <property type="entry name" value="TIG"/>
    <property type="match status" value="1"/>
</dbReference>
<feature type="chain" id="PRO_5042229971" description="Adenosine deaminase" evidence="4">
    <location>
        <begin position="24"/>
        <end position="673"/>
    </location>
</feature>
<dbReference type="GO" id="GO:0046103">
    <property type="term" value="P:inosine biosynthetic process"/>
    <property type="evidence" value="ECO:0007669"/>
    <property type="project" value="TreeGrafter"/>
</dbReference>
<dbReference type="Gene3D" id="2.60.40.10">
    <property type="entry name" value="Immunoglobulins"/>
    <property type="match status" value="1"/>
</dbReference>
<keyword evidence="3" id="KW-0378">Hydrolase</keyword>
<dbReference type="InterPro" id="IPR006330">
    <property type="entry name" value="Ado/ade_deaminase"/>
</dbReference>
<dbReference type="InterPro" id="IPR032466">
    <property type="entry name" value="Metal_Hydrolase"/>
</dbReference>
<dbReference type="InterPro" id="IPR002909">
    <property type="entry name" value="IPT_dom"/>
</dbReference>
<proteinExistence type="predicted"/>